<reference evidence="3" key="1">
    <citation type="journal article" date="2009" name="Environ. Microbiol.">
        <title>The genome of Polaromonas naphthalenivorans strain CJ2, isolated from coal tar-contaminated sediment, reveals physiological and metabolic versatility and evolution through extensive horizontal gene transfer.</title>
        <authorList>
            <person name="Yagi J.M."/>
            <person name="Sims D."/>
            <person name="Brettin T."/>
            <person name="Bruce D."/>
            <person name="Madsen E.L."/>
        </authorList>
    </citation>
    <scope>NUCLEOTIDE SEQUENCE [LARGE SCALE GENOMIC DNA]</scope>
    <source>
        <strain evidence="3">CJ2</strain>
    </source>
</reference>
<protein>
    <recommendedName>
        <fullName evidence="4">Transmembrane protein</fullName>
    </recommendedName>
</protein>
<dbReference type="Pfam" id="PF04286">
    <property type="entry name" value="DUF445"/>
    <property type="match status" value="1"/>
</dbReference>
<organism evidence="2 3">
    <name type="scientific">Polaromonas naphthalenivorans (strain CJ2)</name>
    <dbReference type="NCBI Taxonomy" id="365044"/>
    <lineage>
        <taxon>Bacteria</taxon>
        <taxon>Pseudomonadati</taxon>
        <taxon>Pseudomonadota</taxon>
        <taxon>Betaproteobacteria</taxon>
        <taxon>Burkholderiales</taxon>
        <taxon>Comamonadaceae</taxon>
        <taxon>Polaromonas</taxon>
    </lineage>
</organism>
<sequence>MQAAARQTARLPGMQSPTEIQQHLDSVEDAFRRARLRAMQRVAGGLLLLAFAVFCLARSLSGLHPAWGYVEAFAEAAMVGAVADWFAVVALFRHPLGIPVWHTAIIANSKDDIGRNLGQFVESYFVTEEGIAQRIRQANPAGLLGAWLLAPGHAAQLGHATAKALKALLNALDDPSMSQLLKDAAAGQLARFDISANAGQLLDLLVAEGKHQQLLNSVLHSLGDYLSEETNQQQATDFLIAAFGVENVLYKVGTAAIGPRALRSLSRSAHEVLEDPAHPARERFNGWVQNFVLHLKDDPQWREFIVRHQQDTLANERVQALLGGLWGRVKARLLDDLGRDDPAMARQISVLARKVGQALAQDARLVEGLNGAIESGSVLLVRNYRGEVGHFIEAKLAQWTREEMTDRIELAIGRDLQFIRINGTLVGGLVGLAIYSVTRLLG</sequence>
<gene>
    <name evidence="2" type="ordered locus">Pnap_0221</name>
</gene>
<keyword evidence="1" id="KW-0472">Membrane</keyword>
<dbReference type="GO" id="GO:0005886">
    <property type="term" value="C:plasma membrane"/>
    <property type="evidence" value="ECO:0007669"/>
    <property type="project" value="TreeGrafter"/>
</dbReference>
<keyword evidence="3" id="KW-1185">Reference proteome</keyword>
<evidence type="ECO:0000256" key="1">
    <source>
        <dbReference type="SAM" id="Phobius"/>
    </source>
</evidence>
<dbReference type="HOGENOM" id="CLU_036718_2_0_4"/>
<feature type="transmembrane region" description="Helical" evidence="1">
    <location>
        <begin position="42"/>
        <end position="60"/>
    </location>
</feature>
<evidence type="ECO:0008006" key="4">
    <source>
        <dbReference type="Google" id="ProtNLM"/>
    </source>
</evidence>
<proteinExistence type="predicted"/>
<dbReference type="InterPro" id="IPR007383">
    <property type="entry name" value="DUF445"/>
</dbReference>
<name>A1VIR8_POLNA</name>
<dbReference type="AlphaFoldDB" id="A1VIR8"/>
<dbReference type="PANTHER" id="PTHR38442">
    <property type="entry name" value="INNER MEMBRANE PROTEIN-RELATED"/>
    <property type="match status" value="1"/>
</dbReference>
<dbReference type="KEGG" id="pna:Pnap_0221"/>
<evidence type="ECO:0000313" key="3">
    <source>
        <dbReference type="Proteomes" id="UP000000644"/>
    </source>
</evidence>
<evidence type="ECO:0000313" key="2">
    <source>
        <dbReference type="EMBL" id="ABM35546.1"/>
    </source>
</evidence>
<keyword evidence="1" id="KW-1133">Transmembrane helix</keyword>
<dbReference type="eggNOG" id="COG2733">
    <property type="taxonomic scope" value="Bacteria"/>
</dbReference>
<dbReference type="Proteomes" id="UP000000644">
    <property type="component" value="Chromosome"/>
</dbReference>
<accession>A1VIR8</accession>
<dbReference type="PANTHER" id="PTHR38442:SF1">
    <property type="entry name" value="INNER MEMBRANE PROTEIN"/>
    <property type="match status" value="1"/>
</dbReference>
<dbReference type="EMBL" id="CP000529">
    <property type="protein sequence ID" value="ABM35546.1"/>
    <property type="molecule type" value="Genomic_DNA"/>
</dbReference>
<keyword evidence="1" id="KW-0812">Transmembrane</keyword>